<evidence type="ECO:0000256" key="4">
    <source>
        <dbReference type="ARBA" id="ARBA00022989"/>
    </source>
</evidence>
<dbReference type="InterPro" id="IPR001123">
    <property type="entry name" value="LeuE-type"/>
</dbReference>
<keyword evidence="3 6" id="KW-0812">Transmembrane</keyword>
<organism evidence="7 8">
    <name type="scientific">Pseudonocardia xinjiangensis</name>
    <dbReference type="NCBI Taxonomy" id="75289"/>
    <lineage>
        <taxon>Bacteria</taxon>
        <taxon>Bacillati</taxon>
        <taxon>Actinomycetota</taxon>
        <taxon>Actinomycetes</taxon>
        <taxon>Pseudonocardiales</taxon>
        <taxon>Pseudonocardiaceae</taxon>
        <taxon>Pseudonocardia</taxon>
    </lineage>
</organism>
<feature type="transmembrane region" description="Helical" evidence="6">
    <location>
        <begin position="22"/>
        <end position="48"/>
    </location>
</feature>
<evidence type="ECO:0000313" key="7">
    <source>
        <dbReference type="EMBL" id="NMH80192.1"/>
    </source>
</evidence>
<keyword evidence="4 6" id="KW-1133">Transmembrane helix</keyword>
<keyword evidence="8" id="KW-1185">Reference proteome</keyword>
<dbReference type="PANTHER" id="PTHR30086:SF20">
    <property type="entry name" value="ARGININE EXPORTER PROTEIN ARGO-RELATED"/>
    <property type="match status" value="1"/>
</dbReference>
<dbReference type="Proteomes" id="UP001296706">
    <property type="component" value="Unassembled WGS sequence"/>
</dbReference>
<dbReference type="Pfam" id="PF01810">
    <property type="entry name" value="LysE"/>
    <property type="match status" value="1"/>
</dbReference>
<gene>
    <name evidence="7" type="ORF">HF577_24285</name>
</gene>
<evidence type="ECO:0000256" key="6">
    <source>
        <dbReference type="SAM" id="Phobius"/>
    </source>
</evidence>
<name>A0ABX1RIJ3_9PSEU</name>
<evidence type="ECO:0000256" key="2">
    <source>
        <dbReference type="ARBA" id="ARBA00022475"/>
    </source>
</evidence>
<protein>
    <submittedName>
        <fullName evidence="7">LysE family translocator</fullName>
    </submittedName>
</protein>
<evidence type="ECO:0000256" key="3">
    <source>
        <dbReference type="ARBA" id="ARBA00022692"/>
    </source>
</evidence>
<comment type="subcellular location">
    <subcellularLocation>
        <location evidence="1">Cell membrane</location>
        <topology evidence="1">Multi-pass membrane protein</topology>
    </subcellularLocation>
</comment>
<evidence type="ECO:0000256" key="5">
    <source>
        <dbReference type="ARBA" id="ARBA00023136"/>
    </source>
</evidence>
<dbReference type="PANTHER" id="PTHR30086">
    <property type="entry name" value="ARGININE EXPORTER PROTEIN ARGO"/>
    <property type="match status" value="1"/>
</dbReference>
<keyword evidence="5 6" id="KW-0472">Membrane</keyword>
<proteinExistence type="predicted"/>
<evidence type="ECO:0000313" key="8">
    <source>
        <dbReference type="Proteomes" id="UP001296706"/>
    </source>
</evidence>
<evidence type="ECO:0000256" key="1">
    <source>
        <dbReference type="ARBA" id="ARBA00004651"/>
    </source>
</evidence>
<feature type="transmembrane region" description="Helical" evidence="6">
    <location>
        <begin position="54"/>
        <end position="74"/>
    </location>
</feature>
<accession>A0ABX1RIJ3</accession>
<dbReference type="PIRSF" id="PIRSF006324">
    <property type="entry name" value="LeuE"/>
    <property type="match status" value="1"/>
</dbReference>
<sequence length="194" mass="20524">MVPGPGAAVILRQAMRDGRRSAFMTMLGNETALVLWGLAATAGLTALITASEVAYSVLRVVGAVVLIVLGAQALRTSWRGGSTFEQPEATAGTGPSGWQSYRTGVIANLTNPKAAVFALSFLPQFVPAGFSVPATLPLLAVLWGVVDAIWFTLVIWFIGRSKEIFARSSVRRRLTQLSGVVLIGLGLRLALDSQ</sequence>
<dbReference type="EMBL" id="JAAXKY010000092">
    <property type="protein sequence ID" value="NMH80192.1"/>
    <property type="molecule type" value="Genomic_DNA"/>
</dbReference>
<feature type="transmembrane region" description="Helical" evidence="6">
    <location>
        <begin position="138"/>
        <end position="158"/>
    </location>
</feature>
<keyword evidence="2" id="KW-1003">Cell membrane</keyword>
<comment type="caution">
    <text evidence="7">The sequence shown here is derived from an EMBL/GenBank/DDBJ whole genome shotgun (WGS) entry which is preliminary data.</text>
</comment>
<reference evidence="7 8" key="1">
    <citation type="submission" date="2020-04" db="EMBL/GenBank/DDBJ databases">
        <authorList>
            <person name="Klaysubun C."/>
            <person name="Duangmal K."/>
            <person name="Lipun K."/>
        </authorList>
    </citation>
    <scope>NUCLEOTIDE SEQUENCE [LARGE SCALE GENOMIC DNA]</scope>
    <source>
        <strain evidence="7 8">JCM 11839</strain>
    </source>
</reference>